<reference evidence="1 2" key="1">
    <citation type="submission" date="2023-12" db="EMBL/GenBank/DDBJ databases">
        <title>A high-quality genome assembly for Dillenia turbinata (Dilleniales).</title>
        <authorList>
            <person name="Chanderbali A."/>
        </authorList>
    </citation>
    <scope>NUCLEOTIDE SEQUENCE [LARGE SCALE GENOMIC DNA]</scope>
    <source>
        <strain evidence="1">LSX21</strain>
        <tissue evidence="1">Leaf</tissue>
    </source>
</reference>
<dbReference type="GO" id="GO:0002098">
    <property type="term" value="P:tRNA wobble uridine modification"/>
    <property type="evidence" value="ECO:0007669"/>
    <property type="project" value="TreeGrafter"/>
</dbReference>
<name>A0AAN8Z2N1_9MAGN</name>
<accession>A0AAN8Z2N1</accession>
<comment type="caution">
    <text evidence="1">The sequence shown here is derived from an EMBL/GenBank/DDBJ whole genome shotgun (WGS) entry which is preliminary data.</text>
</comment>
<sequence length="116" mass="13353">MCGYFRFLWVGTQHGDEELLLSNLIYVHTDNLVNFLLKGSNTPQSQQHHGCLSQWDNKPGMTPRLRSLSSGNVSWLSFDPEFRIEREQMCCYLTRTTKKTHQLTKDNLGETPTYGG</sequence>
<dbReference type="GO" id="GO:0050660">
    <property type="term" value="F:flavin adenine dinucleotide binding"/>
    <property type="evidence" value="ECO:0007669"/>
    <property type="project" value="InterPro"/>
</dbReference>
<dbReference type="AlphaFoldDB" id="A0AAN8Z2N1"/>
<dbReference type="PANTHER" id="PTHR11806">
    <property type="entry name" value="GLUCOSE INHIBITED DIVISION PROTEIN A"/>
    <property type="match status" value="1"/>
</dbReference>
<dbReference type="Proteomes" id="UP001370490">
    <property type="component" value="Unassembled WGS sequence"/>
</dbReference>
<keyword evidence="2" id="KW-1185">Reference proteome</keyword>
<dbReference type="GO" id="GO:0030488">
    <property type="term" value="P:tRNA methylation"/>
    <property type="evidence" value="ECO:0007669"/>
    <property type="project" value="TreeGrafter"/>
</dbReference>
<proteinExistence type="predicted"/>
<dbReference type="InterPro" id="IPR002218">
    <property type="entry name" value="MnmG-rel"/>
</dbReference>
<organism evidence="1 2">
    <name type="scientific">Dillenia turbinata</name>
    <dbReference type="NCBI Taxonomy" id="194707"/>
    <lineage>
        <taxon>Eukaryota</taxon>
        <taxon>Viridiplantae</taxon>
        <taxon>Streptophyta</taxon>
        <taxon>Embryophyta</taxon>
        <taxon>Tracheophyta</taxon>
        <taxon>Spermatophyta</taxon>
        <taxon>Magnoliopsida</taxon>
        <taxon>eudicotyledons</taxon>
        <taxon>Gunneridae</taxon>
        <taxon>Pentapetalae</taxon>
        <taxon>Dilleniales</taxon>
        <taxon>Dilleniaceae</taxon>
        <taxon>Dillenia</taxon>
    </lineage>
</organism>
<protein>
    <submittedName>
        <fullName evidence="1">Uncharacterized protein</fullName>
    </submittedName>
</protein>
<gene>
    <name evidence="1" type="ORF">RJ641_012873</name>
</gene>
<evidence type="ECO:0000313" key="1">
    <source>
        <dbReference type="EMBL" id="KAK6922366.1"/>
    </source>
</evidence>
<dbReference type="EMBL" id="JBAMMX010000019">
    <property type="protein sequence ID" value="KAK6922366.1"/>
    <property type="molecule type" value="Genomic_DNA"/>
</dbReference>
<evidence type="ECO:0000313" key="2">
    <source>
        <dbReference type="Proteomes" id="UP001370490"/>
    </source>
</evidence>
<dbReference type="Gene3D" id="2.40.30.260">
    <property type="match status" value="1"/>
</dbReference>
<dbReference type="PANTHER" id="PTHR11806:SF0">
    <property type="entry name" value="PROTEIN MTO1 HOMOLOG, MITOCHONDRIAL"/>
    <property type="match status" value="1"/>
</dbReference>